<dbReference type="GeneID" id="103050035"/>
<dbReference type="PANTHER" id="PTHR12265:SF30">
    <property type="entry name" value="TRANSMEMBRANE PROTEIN 53"/>
    <property type="match status" value="1"/>
</dbReference>
<dbReference type="RefSeq" id="XP_007444286.1">
    <property type="nucleotide sequence ID" value="XM_007444224.3"/>
</dbReference>
<comment type="similarity">
    <text evidence="1">Belongs to the TMEM53 family.</text>
</comment>
<evidence type="ECO:0000313" key="8">
    <source>
        <dbReference type="RefSeq" id="XP_007444286.1"/>
    </source>
</evidence>
<dbReference type="SUPFAM" id="SSF53474">
    <property type="entry name" value="alpha/beta-Hydrolases"/>
    <property type="match status" value="1"/>
</dbReference>
<proteinExistence type="inferred from homology"/>
<keyword evidence="2 8" id="KW-0812">Transmembrane</keyword>
<evidence type="ECO:0000256" key="2">
    <source>
        <dbReference type="ARBA" id="ARBA00022692"/>
    </source>
</evidence>
<evidence type="ECO:0000256" key="4">
    <source>
        <dbReference type="ARBA" id="ARBA00023136"/>
    </source>
</evidence>
<dbReference type="Pfam" id="PF05705">
    <property type="entry name" value="DUF829"/>
    <property type="match status" value="1"/>
</dbReference>
<sequence>MGTRSTELGCVVDFPLERSAETPVEKGDKINRPVVIMLGWAGCKDRYLEKYSAIYLQKGCVVIRYTAPWRFVFFSESLGIKSLQNLAKKLLELLFDIKVQTKPLLFHVFSNGGFMLYRYIVELLHTQQQFQHLRVVGTIFDSAPGRKNLRGGLRALSVVLASYNVCVKYFLLLSFAVLVVTLRIMLYPVTRFVHESHYEAMLNQPSKWPELYFYSKADSVILASDVENMVQARRQHQVLVKTVDFVHSDHVSHLRAYPTSYATHCISFMHSCIESTSAH</sequence>
<dbReference type="InterPro" id="IPR029058">
    <property type="entry name" value="AB_hydrolase_fold"/>
</dbReference>
<accession>A0A9F2WIZ2</accession>
<evidence type="ECO:0000256" key="3">
    <source>
        <dbReference type="ARBA" id="ARBA00022989"/>
    </source>
</evidence>
<comment type="subcellular location">
    <subcellularLocation>
        <location evidence="6">Nucleus outer membrane</location>
        <topology evidence="6">Single-pass membrane protein</topology>
    </subcellularLocation>
</comment>
<gene>
    <name evidence="8" type="primary">TMEM53</name>
</gene>
<evidence type="ECO:0000256" key="6">
    <source>
        <dbReference type="ARBA" id="ARBA00034303"/>
    </source>
</evidence>
<keyword evidence="7" id="KW-1185">Reference proteome</keyword>
<dbReference type="GO" id="GO:0005640">
    <property type="term" value="C:nuclear outer membrane"/>
    <property type="evidence" value="ECO:0007669"/>
    <property type="project" value="UniProtKB-SubCell"/>
</dbReference>
<dbReference type="OMA" id="VECLFWR"/>
<reference evidence="8" key="1">
    <citation type="submission" date="2025-08" db="UniProtKB">
        <authorList>
            <consortium name="RefSeq"/>
        </authorList>
    </citation>
    <scope>IDENTIFICATION</scope>
    <source>
        <tissue evidence="8">Liver</tissue>
    </source>
</reference>
<evidence type="ECO:0000256" key="1">
    <source>
        <dbReference type="ARBA" id="ARBA00007387"/>
    </source>
</evidence>
<dbReference type="OrthoDB" id="77878at2759"/>
<dbReference type="AlphaFoldDB" id="A0A9F2WIZ2"/>
<keyword evidence="3" id="KW-1133">Transmembrane helix</keyword>
<dbReference type="PANTHER" id="PTHR12265">
    <property type="entry name" value="TRANSMEMBRANE PROTEIN 53"/>
    <property type="match status" value="1"/>
</dbReference>
<keyword evidence="5" id="KW-0539">Nucleus</keyword>
<name>A0A9F2WIZ2_PYTBI</name>
<organism evidence="7 8">
    <name type="scientific">Python bivittatus</name>
    <name type="common">Burmese python</name>
    <name type="synonym">Python molurus bivittatus</name>
    <dbReference type="NCBI Taxonomy" id="176946"/>
    <lineage>
        <taxon>Eukaryota</taxon>
        <taxon>Metazoa</taxon>
        <taxon>Chordata</taxon>
        <taxon>Craniata</taxon>
        <taxon>Vertebrata</taxon>
        <taxon>Euteleostomi</taxon>
        <taxon>Lepidosauria</taxon>
        <taxon>Squamata</taxon>
        <taxon>Bifurcata</taxon>
        <taxon>Unidentata</taxon>
        <taxon>Episquamata</taxon>
        <taxon>Toxicofera</taxon>
        <taxon>Serpentes</taxon>
        <taxon>Henophidia</taxon>
        <taxon>Pythonidae</taxon>
        <taxon>Python</taxon>
    </lineage>
</organism>
<evidence type="ECO:0000256" key="5">
    <source>
        <dbReference type="ARBA" id="ARBA00023242"/>
    </source>
</evidence>
<protein>
    <submittedName>
        <fullName evidence="8">Transmembrane protein 53</fullName>
    </submittedName>
</protein>
<evidence type="ECO:0000313" key="7">
    <source>
        <dbReference type="Proteomes" id="UP000695026"/>
    </source>
</evidence>
<dbReference type="CTD" id="79639"/>
<dbReference type="InterPro" id="IPR008547">
    <property type="entry name" value="DUF829_TMEM53"/>
</dbReference>
<keyword evidence="4" id="KW-0472">Membrane</keyword>
<dbReference type="Proteomes" id="UP000695026">
    <property type="component" value="Unplaced"/>
</dbReference>
<dbReference type="KEGG" id="pbi:103050035"/>